<protein>
    <recommendedName>
        <fullName evidence="15">Delta(24(24(1)))-sterol reductase</fullName>
        <ecNumber evidence="15">1.3.1.71</ecNumber>
    </recommendedName>
</protein>
<evidence type="ECO:0000256" key="12">
    <source>
        <dbReference type="ARBA" id="ARBA00023166"/>
    </source>
</evidence>
<comment type="pathway">
    <text evidence="14">Steroid metabolism; ergosterol biosynthesis.</text>
</comment>
<keyword evidence="13" id="KW-0753">Steroid metabolism</keyword>
<comment type="catalytic activity">
    <reaction evidence="16">
        <text>ergosterol + NADP(+) = ergosta-5,7,22,24(28)-tetraen-3beta-ol + NADPH + H(+)</text>
        <dbReference type="Rhea" id="RHEA:18501"/>
        <dbReference type="ChEBI" id="CHEBI:15378"/>
        <dbReference type="ChEBI" id="CHEBI:16933"/>
        <dbReference type="ChEBI" id="CHEBI:18249"/>
        <dbReference type="ChEBI" id="CHEBI:57783"/>
        <dbReference type="ChEBI" id="CHEBI:58349"/>
        <dbReference type="EC" id="1.3.1.71"/>
    </reaction>
    <physiologicalReaction direction="right-to-left" evidence="16">
        <dbReference type="Rhea" id="RHEA:18503"/>
    </physiologicalReaction>
</comment>
<sequence>MHSNETDALCAVPVSLQRTSSTNSASLLQNPVTTHGSTDFISDNINSGTDVDQYHNAIGTSRTTGQIDHEAIFEFGGPIGATLMMVLFPILMIYLWICIEFYNGQLTTPDSWSDLFPFLYRMVEHVSYAAVPTWWAWSVYWTFTFFQVTLAVVMPGPVVKGLPVPSLDNQQLDYLCNGISCLYVTLLSSAVLHATDLFPLQLIVDRFGQLLSVSILSGFFVSIITYAVAILRKKQHRMSGYFMYDFFMGASLNPRLGSFDFKMFTEIRIPWVILFYISLSSLIKQIHILGYASPNMWFMVLAHFLYMNACMKGEECIPSTWDIFYEK</sequence>
<evidence type="ECO:0000256" key="15">
    <source>
        <dbReference type="ARBA" id="ARBA00038892"/>
    </source>
</evidence>
<keyword evidence="3" id="KW-0444">Lipid biosynthesis</keyword>
<dbReference type="Proteomes" id="UP001648503">
    <property type="component" value="Unassembled WGS sequence"/>
</dbReference>
<keyword evidence="5" id="KW-0521">NADP</keyword>
<evidence type="ECO:0000256" key="7">
    <source>
        <dbReference type="ARBA" id="ARBA00022989"/>
    </source>
</evidence>
<name>A0ABQ8ESK5_9FUNG</name>
<evidence type="ECO:0000256" key="13">
    <source>
        <dbReference type="ARBA" id="ARBA00023221"/>
    </source>
</evidence>
<keyword evidence="4 17" id="KW-0812">Transmembrane</keyword>
<evidence type="ECO:0000256" key="14">
    <source>
        <dbReference type="ARBA" id="ARBA00029435"/>
    </source>
</evidence>
<keyword evidence="7 17" id="KW-1133">Transmembrane helix</keyword>
<comment type="subcellular location">
    <subcellularLocation>
        <location evidence="1">Membrane</location>
        <topology evidence="1">Multi-pass membrane protein</topology>
    </subcellularLocation>
</comment>
<evidence type="ECO:0000313" key="18">
    <source>
        <dbReference type="EMBL" id="KAH6585936.1"/>
    </source>
</evidence>
<gene>
    <name evidence="18" type="ORF">BASA50_000880</name>
</gene>
<dbReference type="PANTHER" id="PTHR21257:SF31">
    <property type="entry name" value="DELTA(24(24(1)))-STEROL REDUCTASE ERG4"/>
    <property type="match status" value="1"/>
</dbReference>
<reference evidence="18 19" key="1">
    <citation type="submission" date="2021-02" db="EMBL/GenBank/DDBJ databases">
        <title>Variation within the Batrachochytrium salamandrivorans European outbreak.</title>
        <authorList>
            <person name="Kelly M."/>
            <person name="Pasmans F."/>
            <person name="Shea T.P."/>
            <person name="Munoz J.F."/>
            <person name="Carranza S."/>
            <person name="Cuomo C.A."/>
            <person name="Martel A."/>
        </authorList>
    </citation>
    <scope>NUCLEOTIDE SEQUENCE [LARGE SCALE GENOMIC DNA]</scope>
    <source>
        <strain evidence="18 19">AMFP18/2</strain>
    </source>
</reference>
<dbReference type="PROSITE" id="PS01017">
    <property type="entry name" value="STEROL_REDUCT_1"/>
    <property type="match status" value="1"/>
</dbReference>
<evidence type="ECO:0000256" key="3">
    <source>
        <dbReference type="ARBA" id="ARBA00022516"/>
    </source>
</evidence>
<evidence type="ECO:0000256" key="10">
    <source>
        <dbReference type="ARBA" id="ARBA00023098"/>
    </source>
</evidence>
<evidence type="ECO:0000256" key="9">
    <source>
        <dbReference type="ARBA" id="ARBA00023011"/>
    </source>
</evidence>
<evidence type="ECO:0000313" key="19">
    <source>
        <dbReference type="Proteomes" id="UP001648503"/>
    </source>
</evidence>
<evidence type="ECO:0000256" key="2">
    <source>
        <dbReference type="ARBA" id="ARBA00005402"/>
    </source>
</evidence>
<evidence type="ECO:0000256" key="4">
    <source>
        <dbReference type="ARBA" id="ARBA00022692"/>
    </source>
</evidence>
<feature type="transmembrane region" description="Helical" evidence="17">
    <location>
        <begin position="207"/>
        <end position="231"/>
    </location>
</feature>
<evidence type="ECO:0000256" key="16">
    <source>
        <dbReference type="ARBA" id="ARBA00048918"/>
    </source>
</evidence>
<comment type="caution">
    <text evidence="18">The sequence shown here is derived from an EMBL/GenBank/DDBJ whole genome shotgun (WGS) entry which is preliminary data.</text>
</comment>
<proteinExistence type="inferred from homology"/>
<dbReference type="InterPro" id="IPR018083">
    <property type="entry name" value="Sterol_reductase_CS"/>
</dbReference>
<evidence type="ECO:0000256" key="6">
    <source>
        <dbReference type="ARBA" id="ARBA00022955"/>
    </source>
</evidence>
<evidence type="ECO:0000256" key="5">
    <source>
        <dbReference type="ARBA" id="ARBA00022857"/>
    </source>
</evidence>
<evidence type="ECO:0000256" key="8">
    <source>
        <dbReference type="ARBA" id="ARBA00023002"/>
    </source>
</evidence>
<keyword evidence="6" id="KW-0752">Steroid biosynthesis</keyword>
<accession>A0ABQ8ESK5</accession>
<dbReference type="PANTHER" id="PTHR21257">
    <property type="entry name" value="DELTA(14)-STEROL REDUCTASE"/>
    <property type="match status" value="1"/>
</dbReference>
<dbReference type="InterPro" id="IPR001171">
    <property type="entry name" value="ERG24_DHCR-like"/>
</dbReference>
<feature type="transmembrane region" description="Helical" evidence="17">
    <location>
        <begin position="71"/>
        <end position="97"/>
    </location>
</feature>
<keyword evidence="9" id="KW-0756">Sterol biosynthesis</keyword>
<evidence type="ECO:0000256" key="1">
    <source>
        <dbReference type="ARBA" id="ARBA00004141"/>
    </source>
</evidence>
<keyword evidence="19" id="KW-1185">Reference proteome</keyword>
<feature type="transmembrane region" description="Helical" evidence="17">
    <location>
        <begin position="134"/>
        <end position="153"/>
    </location>
</feature>
<dbReference type="EMBL" id="JAFCIX010000577">
    <property type="protein sequence ID" value="KAH6585936.1"/>
    <property type="molecule type" value="Genomic_DNA"/>
</dbReference>
<dbReference type="EC" id="1.3.1.71" evidence="15"/>
<dbReference type="Pfam" id="PF01222">
    <property type="entry name" value="ERG4_ERG24"/>
    <property type="match status" value="1"/>
</dbReference>
<organism evidence="18 19">
    <name type="scientific">Batrachochytrium salamandrivorans</name>
    <dbReference type="NCBI Taxonomy" id="1357716"/>
    <lineage>
        <taxon>Eukaryota</taxon>
        <taxon>Fungi</taxon>
        <taxon>Fungi incertae sedis</taxon>
        <taxon>Chytridiomycota</taxon>
        <taxon>Chytridiomycota incertae sedis</taxon>
        <taxon>Chytridiomycetes</taxon>
        <taxon>Rhizophydiales</taxon>
        <taxon>Rhizophydiales incertae sedis</taxon>
        <taxon>Batrachochytrium</taxon>
    </lineage>
</organism>
<feature type="transmembrane region" description="Helical" evidence="17">
    <location>
        <begin position="271"/>
        <end position="292"/>
    </location>
</feature>
<evidence type="ECO:0000256" key="17">
    <source>
        <dbReference type="SAM" id="Phobius"/>
    </source>
</evidence>
<evidence type="ECO:0000256" key="11">
    <source>
        <dbReference type="ARBA" id="ARBA00023136"/>
    </source>
</evidence>
<keyword evidence="11 17" id="KW-0472">Membrane</keyword>
<keyword evidence="8" id="KW-0560">Oxidoreductase</keyword>
<comment type="similarity">
    <text evidence="2">Belongs to the ERG4/ERG24 family.</text>
</comment>
<keyword evidence="10" id="KW-0443">Lipid metabolism</keyword>
<keyword evidence="12" id="KW-1207">Sterol metabolism</keyword>
<feature type="transmembrane region" description="Helical" evidence="17">
    <location>
        <begin position="174"/>
        <end position="195"/>
    </location>
</feature>